<organism evidence="1">
    <name type="scientific">marine sediment metagenome</name>
    <dbReference type="NCBI Taxonomy" id="412755"/>
    <lineage>
        <taxon>unclassified sequences</taxon>
        <taxon>metagenomes</taxon>
        <taxon>ecological metagenomes</taxon>
    </lineage>
</organism>
<proteinExistence type="predicted"/>
<dbReference type="EMBL" id="LAZR01001061">
    <property type="protein sequence ID" value="KKN51498.1"/>
    <property type="molecule type" value="Genomic_DNA"/>
</dbReference>
<dbReference type="AlphaFoldDB" id="A0A0F9UD11"/>
<name>A0A0F9UD11_9ZZZZ</name>
<accession>A0A0F9UD11</accession>
<evidence type="ECO:0000313" key="1">
    <source>
        <dbReference type="EMBL" id="KKN51498.1"/>
    </source>
</evidence>
<gene>
    <name evidence="1" type="ORF">LCGC14_0621900</name>
</gene>
<comment type="caution">
    <text evidence="1">The sequence shown here is derived from an EMBL/GenBank/DDBJ whole genome shotgun (WGS) entry which is preliminary data.</text>
</comment>
<protein>
    <submittedName>
        <fullName evidence="1">Uncharacterized protein</fullName>
    </submittedName>
</protein>
<sequence>MTNRQMTLDEFATRGMKAQAEVDKLCHANDPETSWKAAEKTAKKLTEKQWVVLRLIWSYCKTHKDFTPKEVAGGINTTYFDIQRRKNELAAKGKIQPTGEERSGCEVWELL</sequence>
<reference evidence="1" key="1">
    <citation type="journal article" date="2015" name="Nature">
        <title>Complex archaea that bridge the gap between prokaryotes and eukaryotes.</title>
        <authorList>
            <person name="Spang A."/>
            <person name="Saw J.H."/>
            <person name="Jorgensen S.L."/>
            <person name="Zaremba-Niedzwiedzka K."/>
            <person name="Martijn J."/>
            <person name="Lind A.E."/>
            <person name="van Eijk R."/>
            <person name="Schleper C."/>
            <person name="Guy L."/>
            <person name="Ettema T.J."/>
        </authorList>
    </citation>
    <scope>NUCLEOTIDE SEQUENCE</scope>
</reference>